<feature type="compositionally biased region" description="Polar residues" evidence="2">
    <location>
        <begin position="993"/>
        <end position="1010"/>
    </location>
</feature>
<evidence type="ECO:0000313" key="3">
    <source>
        <dbReference type="EMBL" id="CAI2368650.1"/>
    </source>
</evidence>
<proteinExistence type="predicted"/>
<sequence length="1113" mass="131138">MKKVSDLDFYQQSVTSTTVKSKSRNKISEDTPFIEKNSSNKAFDSLMMGGTSTQNHDLSLFLPDLSLNYNSRHLAKSSMNEYKQKVLKKVTWDNMSPQTVKMAENRRNFNRSNEQRRSYQSLSSTKKVFLTGPKIGSKCIEQWLNDTLESADSLKLPKQLLKENSRIINQYGIDRLSLNNAGIPEEVIDRIYRCLFVYSTGFHQLLTKLLKHTNGKYKIIKNIWKTFSVLLEYCCKTDYDSLLQDIEKDFENQKEETEHKYEHEIESLKQEKESLILAMDQLEDLKEKLEKEAFNHRKSKERIERDYLILKENLETEVRMRMEFEEKLNKVHASNRNLKAERDRYFKYYEKIQRRNKEADDELDDFKSQLNELALYKAETAQKLEQMQQNLKKVKRELDVSQNNYKIYEEKYSQIQKKFMTAQSEISDYEEKAKLMKLSMRNKDDIIRTYNTKVEQLTMKVNQDEKLLDMYKAKAEETTEKLDLTLNEKSHYQTECAGHEEITNEMQSRLDFYKATSETLSAENKEIKDKMESLEIQFRNLSEVYTHSKVEYDNTLIQMKKASQSRGNFELLSEHRLKVIKSLEREVNMKENKILEFREHYDTATQHLVNKEKICNDLRMAKEKIEIEFQNFKELMIKQGYYFGKKDQEISENIQKHQKVWKEERETEEKSFFDANKFIEVSKELAETKANQELAEKEIEQYKSQLKTLLDKVDKLQVRNENLERTFSTNSIIVEQLKSQKIEIEYQAQKKLGQKESSLMSEINSAQMFSEDLLSRHFRDQQKLKNILEIMRKKEEDLVNKSNQINVLQFNNSIIEARADSRDEEVEQMLMKYSELETCYEDAQNEIRKLEEQLEDADKDNENMTEIVKELEQKVEILSLKKNTISRRVQTKAQPNESPVQDAKLQKKIKFEGYQSNLNPNQNITKTSEIPGNLLRKESLKRDSIIRNSREDISGIKRMGSSEKIYSTSQKHSPNIKKVQDLKFNMEEAYFQPQKSDPASEYVTNYNPSGSDLIKVQPNNDNMPQTKEDSDKDIETPDEPQSKSGQDSIKVKRIELNNSHYATPHKKKSSDGFCDPSSEKSSRRVVVKNKTEKKALKKPSINIKRLIKVMASR</sequence>
<gene>
    <name evidence="3" type="ORF">ECRASSUSDP1_LOCUS9946</name>
</gene>
<feature type="coiled-coil region" evidence="1">
    <location>
        <begin position="784"/>
        <end position="888"/>
    </location>
</feature>
<dbReference type="Proteomes" id="UP001295684">
    <property type="component" value="Unassembled WGS sequence"/>
</dbReference>
<feature type="coiled-coil region" evidence="1">
    <location>
        <begin position="685"/>
        <end position="726"/>
    </location>
</feature>
<protein>
    <submittedName>
        <fullName evidence="3">Uncharacterized protein</fullName>
    </submittedName>
</protein>
<accession>A0AAD1XBY6</accession>
<keyword evidence="4" id="KW-1185">Reference proteome</keyword>
<comment type="caution">
    <text evidence="3">The sequence shown here is derived from an EMBL/GenBank/DDBJ whole genome shotgun (WGS) entry which is preliminary data.</text>
</comment>
<dbReference type="EMBL" id="CAMPGE010009786">
    <property type="protein sequence ID" value="CAI2368650.1"/>
    <property type="molecule type" value="Genomic_DNA"/>
</dbReference>
<keyword evidence="1" id="KW-0175">Coiled coil</keyword>
<reference evidence="3" key="1">
    <citation type="submission" date="2023-07" db="EMBL/GenBank/DDBJ databases">
        <authorList>
            <consortium name="AG Swart"/>
            <person name="Singh M."/>
            <person name="Singh A."/>
            <person name="Seah K."/>
            <person name="Emmerich C."/>
        </authorList>
    </citation>
    <scope>NUCLEOTIDE SEQUENCE</scope>
    <source>
        <strain evidence="3">DP1</strain>
    </source>
</reference>
<name>A0AAD1XBY6_EUPCR</name>
<organism evidence="3 4">
    <name type="scientific">Euplotes crassus</name>
    <dbReference type="NCBI Taxonomy" id="5936"/>
    <lineage>
        <taxon>Eukaryota</taxon>
        <taxon>Sar</taxon>
        <taxon>Alveolata</taxon>
        <taxon>Ciliophora</taxon>
        <taxon>Intramacronucleata</taxon>
        <taxon>Spirotrichea</taxon>
        <taxon>Hypotrichia</taxon>
        <taxon>Euplotida</taxon>
        <taxon>Euplotidae</taxon>
        <taxon>Moneuplotes</taxon>
    </lineage>
</organism>
<feature type="coiled-coil region" evidence="1">
    <location>
        <begin position="236"/>
        <end position="544"/>
    </location>
</feature>
<feature type="compositionally biased region" description="Basic and acidic residues" evidence="2">
    <location>
        <begin position="1026"/>
        <end position="1035"/>
    </location>
</feature>
<evidence type="ECO:0000256" key="1">
    <source>
        <dbReference type="SAM" id="Coils"/>
    </source>
</evidence>
<evidence type="ECO:0000256" key="2">
    <source>
        <dbReference type="SAM" id="MobiDB-lite"/>
    </source>
</evidence>
<evidence type="ECO:0000313" key="4">
    <source>
        <dbReference type="Proteomes" id="UP001295684"/>
    </source>
</evidence>
<feature type="region of interest" description="Disordered" evidence="2">
    <location>
        <begin position="991"/>
        <end position="1091"/>
    </location>
</feature>
<dbReference type="AlphaFoldDB" id="A0AAD1XBY6"/>